<evidence type="ECO:0000313" key="1">
    <source>
        <dbReference type="EMBL" id="BBO36000.1"/>
    </source>
</evidence>
<reference evidence="2" key="1">
    <citation type="submission" date="2019-10" db="EMBL/GenBank/DDBJ databases">
        <title>Lacipirellula parvula gen. nov., sp. nov., representing a lineage of planctomycetes widespread in freshwater anoxic habitats, and description of the family Lacipirellulaceae.</title>
        <authorList>
            <person name="Dedysh S.N."/>
            <person name="Kulichevskaya I.S."/>
            <person name="Beletsky A.V."/>
            <person name="Rakitin A.L."/>
            <person name="Mardanov A.V."/>
            <person name="Ivanova A.A."/>
            <person name="Saltykova V.X."/>
            <person name="Rijpstra W.I.C."/>
            <person name="Sinninghe Damste J.S."/>
            <person name="Ravin N.V."/>
        </authorList>
    </citation>
    <scope>NUCLEOTIDE SEQUENCE [LARGE SCALE GENOMIC DNA]</scope>
    <source>
        <strain evidence="2">PX69</strain>
    </source>
</reference>
<gene>
    <name evidence="1" type="ORF">PLANPX_5612</name>
</gene>
<organism evidence="1 2">
    <name type="scientific">Lacipirellula parvula</name>
    <dbReference type="NCBI Taxonomy" id="2650471"/>
    <lineage>
        <taxon>Bacteria</taxon>
        <taxon>Pseudomonadati</taxon>
        <taxon>Planctomycetota</taxon>
        <taxon>Planctomycetia</taxon>
        <taxon>Pirellulales</taxon>
        <taxon>Lacipirellulaceae</taxon>
        <taxon>Lacipirellula</taxon>
    </lineage>
</organism>
<keyword evidence="2" id="KW-1185">Reference proteome</keyword>
<dbReference type="Proteomes" id="UP000326837">
    <property type="component" value="Chromosome"/>
</dbReference>
<proteinExistence type="predicted"/>
<protein>
    <submittedName>
        <fullName evidence="1">Uncharacterized protein</fullName>
    </submittedName>
</protein>
<evidence type="ECO:0000313" key="2">
    <source>
        <dbReference type="Proteomes" id="UP000326837"/>
    </source>
</evidence>
<dbReference type="AlphaFoldDB" id="A0A5K7XGL6"/>
<sequence>MFAFAAPSIIGADESLCDAKYADAAATRRRLPNRETCDADLR</sequence>
<accession>A0A5K7XGL6</accession>
<dbReference type="KEGG" id="lpav:PLANPX_5612"/>
<dbReference type="EMBL" id="AP021861">
    <property type="protein sequence ID" value="BBO36000.1"/>
    <property type="molecule type" value="Genomic_DNA"/>
</dbReference>
<name>A0A5K7XGL6_9BACT</name>